<dbReference type="PIRSF" id="PIRSF000138">
    <property type="entry name" value="Al-hdrx_acd_dh"/>
    <property type="match status" value="1"/>
</dbReference>
<keyword evidence="7" id="KW-0288">FMN</keyword>
<evidence type="ECO:0000313" key="9">
    <source>
        <dbReference type="EMBL" id="BEI89594.1"/>
    </source>
</evidence>
<dbReference type="InterPro" id="IPR012133">
    <property type="entry name" value="Alpha-hydoxy_acid_DH_FMN"/>
</dbReference>
<keyword evidence="2" id="KW-0560">Oxidoreductase</keyword>
<keyword evidence="10" id="KW-1185">Reference proteome</keyword>
<dbReference type="Gene3D" id="3.20.20.70">
    <property type="entry name" value="Aldolase class I"/>
    <property type="match status" value="1"/>
</dbReference>
<evidence type="ECO:0000256" key="2">
    <source>
        <dbReference type="ARBA" id="ARBA00023002"/>
    </source>
</evidence>
<feature type="binding site" evidence="7">
    <location>
        <position position="259"/>
    </location>
    <ligand>
        <name>glyoxylate</name>
        <dbReference type="ChEBI" id="CHEBI:36655"/>
    </ligand>
</feature>
<dbReference type="GO" id="GO:0005737">
    <property type="term" value="C:cytoplasm"/>
    <property type="evidence" value="ECO:0007669"/>
    <property type="project" value="UniProtKB-ARBA"/>
</dbReference>
<dbReference type="KEGG" id="ccac:CcaHIS019_0209560"/>
<feature type="binding site" evidence="7">
    <location>
        <position position="32"/>
    </location>
    <ligand>
        <name>glyoxylate</name>
        <dbReference type="ChEBI" id="CHEBI:36655"/>
    </ligand>
</feature>
<comment type="cofactor">
    <cofactor evidence="1">
        <name>FMN</name>
        <dbReference type="ChEBI" id="CHEBI:58210"/>
    </cofactor>
</comment>
<dbReference type="PANTHER" id="PTHR10578">
    <property type="entry name" value="S -2-HYDROXY-ACID OXIDASE-RELATED"/>
    <property type="match status" value="1"/>
</dbReference>
<feature type="binding site" evidence="7">
    <location>
        <begin position="313"/>
        <end position="314"/>
    </location>
    <ligand>
        <name>FMN</name>
        <dbReference type="ChEBI" id="CHEBI:58210"/>
    </ligand>
</feature>
<keyword evidence="7" id="KW-0285">Flavoprotein</keyword>
<dbReference type="InterPro" id="IPR008259">
    <property type="entry name" value="FMN_hydac_DH_AS"/>
</dbReference>
<gene>
    <name evidence="9" type="ORF">CcaverHIS019_0209560</name>
</gene>
<feature type="binding site" evidence="7">
    <location>
        <begin position="85"/>
        <end position="87"/>
    </location>
    <ligand>
        <name>FMN</name>
        <dbReference type="ChEBI" id="CHEBI:58210"/>
    </ligand>
</feature>
<reference evidence="9" key="1">
    <citation type="journal article" date="2023" name="BMC Genomics">
        <title>Chromosome-level genome assemblies of Cutaneotrichosporon spp. (Trichosporonales, Basidiomycota) reveal imbalanced evolution between nucleotide sequences and chromosome synteny.</title>
        <authorList>
            <person name="Kobayashi Y."/>
            <person name="Kayamori A."/>
            <person name="Aoki K."/>
            <person name="Shiwa Y."/>
            <person name="Matsutani M."/>
            <person name="Fujita N."/>
            <person name="Sugita T."/>
            <person name="Iwasaki W."/>
            <person name="Tanaka N."/>
            <person name="Takashima M."/>
        </authorList>
    </citation>
    <scope>NUCLEOTIDE SEQUENCE</scope>
    <source>
        <strain evidence="9">HIS019</strain>
    </source>
</reference>
<feature type="binding site" evidence="7">
    <location>
        <position position="235"/>
    </location>
    <ligand>
        <name>FMN</name>
        <dbReference type="ChEBI" id="CHEBI:58210"/>
    </ligand>
</feature>
<dbReference type="PROSITE" id="PS51349">
    <property type="entry name" value="FMN_HYDROXY_ACID_DH_2"/>
    <property type="match status" value="1"/>
</dbReference>
<dbReference type="InterPro" id="IPR000262">
    <property type="entry name" value="FMN-dep_DH"/>
</dbReference>
<feature type="binding site" evidence="7">
    <location>
        <position position="166"/>
    </location>
    <ligand>
        <name>FMN</name>
        <dbReference type="ChEBI" id="CHEBI:58210"/>
    </ligand>
</feature>
<dbReference type="FunFam" id="3.20.20.70:FF:000056">
    <property type="entry name" value="hydroxyacid oxidase 2"/>
    <property type="match status" value="1"/>
</dbReference>
<evidence type="ECO:0000256" key="5">
    <source>
        <dbReference type="ARBA" id="ARBA00083297"/>
    </source>
</evidence>
<dbReference type="EMBL" id="AP028213">
    <property type="protein sequence ID" value="BEI89594.1"/>
    <property type="molecule type" value="Genomic_DNA"/>
</dbReference>
<sequence>MNRLQRYDQNVFSIADLQREGTKKLSKMVGEYYNEGAMDLLSMNDNVAAFDRVRLRPRVCIDVSQVDMSTECFGAKVKMPLGFSPAAMHGMAHDDAELGTSRAAAKAGCNMVLSTWSNHSIADVVNAGDGYGNAYGQQLSMVECWDTNMHMIRNAEKAGCAALVLTVDCAYLGRRLNEYRNDFTLPEHLTFPNLPPGINPYNFVQSDPRTAYDRAFTWDKVEKIVKSTSMQVYLKGILTAEDALLAAESGVHGILVSNHGGRQLDGAISTFDALEDIVAAVKGRIQIHFDGGIRRGSDIFKALAMGADYCWVGRIPVWGLAYDGENGVSLALKLLYDELLITMALCGCSKLSDIRRSHLARLRGDGTFAKL</sequence>
<dbReference type="GO" id="GO:0016491">
    <property type="term" value="F:oxidoreductase activity"/>
    <property type="evidence" value="ECO:0007669"/>
    <property type="project" value="UniProtKB-KW"/>
</dbReference>
<evidence type="ECO:0000256" key="1">
    <source>
        <dbReference type="ARBA" id="ARBA00001917"/>
    </source>
</evidence>
<dbReference type="RefSeq" id="XP_060454860.1">
    <property type="nucleotide sequence ID" value="XM_060598026.1"/>
</dbReference>
<comment type="similarity">
    <text evidence="3">Belongs to the FMN-dependent alpha-hydroxy acid dehydrogenase family.</text>
</comment>
<evidence type="ECO:0000256" key="7">
    <source>
        <dbReference type="PIRSR" id="PIRSR000138-2"/>
    </source>
</evidence>
<feature type="domain" description="FMN hydroxy acid dehydrogenase" evidence="8">
    <location>
        <begin position="6"/>
        <end position="364"/>
    </location>
</feature>
<dbReference type="CDD" id="cd02809">
    <property type="entry name" value="alpha_hydroxyacid_oxid_FMN"/>
    <property type="match status" value="1"/>
</dbReference>
<feature type="binding site" evidence="7">
    <location>
        <position position="257"/>
    </location>
    <ligand>
        <name>FMN</name>
        <dbReference type="ChEBI" id="CHEBI:58210"/>
    </ligand>
</feature>
<dbReference type="InterPro" id="IPR037396">
    <property type="entry name" value="FMN_HAD"/>
</dbReference>
<evidence type="ECO:0000256" key="4">
    <source>
        <dbReference type="ARBA" id="ARBA00073420"/>
    </source>
</evidence>
<dbReference type="PANTHER" id="PTHR10578:SF149">
    <property type="entry name" value="2-HYDROXYACID OXIDASE 2"/>
    <property type="match status" value="1"/>
</dbReference>
<organism evidence="9 10">
    <name type="scientific">Cutaneotrichosporon cavernicola</name>
    <dbReference type="NCBI Taxonomy" id="279322"/>
    <lineage>
        <taxon>Eukaryota</taxon>
        <taxon>Fungi</taxon>
        <taxon>Dikarya</taxon>
        <taxon>Basidiomycota</taxon>
        <taxon>Agaricomycotina</taxon>
        <taxon>Tremellomycetes</taxon>
        <taxon>Trichosporonales</taxon>
        <taxon>Trichosporonaceae</taxon>
        <taxon>Cutaneotrichosporon</taxon>
    </lineage>
</organism>
<dbReference type="GO" id="GO:0010181">
    <property type="term" value="F:FMN binding"/>
    <property type="evidence" value="ECO:0007669"/>
    <property type="project" value="InterPro"/>
</dbReference>
<feature type="binding site" evidence="7">
    <location>
        <position position="175"/>
    </location>
    <ligand>
        <name>glyoxylate</name>
        <dbReference type="ChEBI" id="CHEBI:36655"/>
    </ligand>
</feature>
<proteinExistence type="inferred from homology"/>
<feature type="active site" description="Proton acceptor" evidence="6">
    <location>
        <position position="259"/>
    </location>
</feature>
<evidence type="ECO:0000259" key="8">
    <source>
        <dbReference type="PROSITE" id="PS51349"/>
    </source>
</evidence>
<feature type="binding site" evidence="7">
    <location>
        <position position="138"/>
    </location>
    <ligand>
        <name>FMN</name>
        <dbReference type="ChEBI" id="CHEBI:58210"/>
    </ligand>
</feature>
<dbReference type="AlphaFoldDB" id="A0AA48I4P6"/>
<dbReference type="InterPro" id="IPR013785">
    <property type="entry name" value="Aldolase_TIM"/>
</dbReference>
<feature type="binding site" evidence="7">
    <location>
        <begin position="290"/>
        <end position="294"/>
    </location>
    <ligand>
        <name>FMN</name>
        <dbReference type="ChEBI" id="CHEBI:58210"/>
    </ligand>
</feature>
<evidence type="ECO:0000256" key="6">
    <source>
        <dbReference type="PIRSR" id="PIRSR000138-1"/>
    </source>
</evidence>
<feature type="binding site" evidence="7">
    <location>
        <position position="114"/>
    </location>
    <ligand>
        <name>FMN</name>
        <dbReference type="ChEBI" id="CHEBI:58210"/>
    </ligand>
</feature>
<accession>A0AA48I4P6</accession>
<evidence type="ECO:0000256" key="3">
    <source>
        <dbReference type="ARBA" id="ARBA00024042"/>
    </source>
</evidence>
<protein>
    <recommendedName>
        <fullName evidence="4">Oxidase FUB9</fullName>
    </recommendedName>
    <alternativeName>
        <fullName evidence="5">Fusaric acid biosynthesis protein 9</fullName>
    </alternativeName>
</protein>
<dbReference type="PROSITE" id="PS00557">
    <property type="entry name" value="FMN_HYDROXY_ACID_DH_1"/>
    <property type="match status" value="1"/>
</dbReference>
<dbReference type="SUPFAM" id="SSF51395">
    <property type="entry name" value="FMN-linked oxidoreductases"/>
    <property type="match status" value="1"/>
</dbReference>
<dbReference type="GeneID" id="85493465"/>
<dbReference type="Pfam" id="PF01070">
    <property type="entry name" value="FMN_dh"/>
    <property type="match status" value="1"/>
</dbReference>
<dbReference type="Proteomes" id="UP001233271">
    <property type="component" value="Chromosome 2"/>
</dbReference>
<evidence type="ECO:0000313" key="10">
    <source>
        <dbReference type="Proteomes" id="UP001233271"/>
    </source>
</evidence>
<name>A0AA48I4P6_9TREE</name>
<feature type="binding site" evidence="7">
    <location>
        <position position="262"/>
    </location>
    <ligand>
        <name>glyoxylate</name>
        <dbReference type="ChEBI" id="CHEBI:36655"/>
    </ligand>
</feature>